<evidence type="ECO:0000256" key="1">
    <source>
        <dbReference type="ARBA" id="ARBA00007469"/>
    </source>
</evidence>
<accession>A0AAV2TPR9</accession>
<dbReference type="CDD" id="cd01061">
    <property type="entry name" value="RNase_T2_euk"/>
    <property type="match status" value="1"/>
</dbReference>
<dbReference type="PROSITE" id="PS00530">
    <property type="entry name" value="RNASE_T2_1"/>
    <property type="match status" value="1"/>
</dbReference>
<dbReference type="AlphaFoldDB" id="A0AAV2TPR9"/>
<evidence type="ECO:0000256" key="4">
    <source>
        <dbReference type="RuleBase" id="RU004328"/>
    </source>
</evidence>
<dbReference type="GO" id="GO:0005576">
    <property type="term" value="C:extracellular region"/>
    <property type="evidence" value="ECO:0007669"/>
    <property type="project" value="TreeGrafter"/>
</dbReference>
<dbReference type="PROSITE" id="PS00531">
    <property type="entry name" value="RNASE_T2_2"/>
    <property type="match status" value="1"/>
</dbReference>
<feature type="active site" evidence="3">
    <location>
        <position position="108"/>
    </location>
</feature>
<dbReference type="InterPro" id="IPR001568">
    <property type="entry name" value="RNase_T2-like"/>
</dbReference>
<dbReference type="GO" id="GO:0006401">
    <property type="term" value="P:RNA catabolic process"/>
    <property type="evidence" value="ECO:0007669"/>
    <property type="project" value="TreeGrafter"/>
</dbReference>
<sequence>MCHCLFALSLLLSVAGISHGEHWTYLTFTQIWPISYCSFVPCGKIPEPVDFTVHGLWPDPFPKTEQCDPAPDFKEDILKPLKSLLNQHWPNLDVPGNPAFWEHEWNKHGKCAIENKLIANELQYFNVSLILREDLDLQNKLKAQGITPSDSIEYKKEDFLKALKAELGVLAEIACVLSKSGKPLLDEIRVCYNLALKVIDCDISANYGYEKPTIKCPETFLFPYSTQ</sequence>
<proteinExistence type="inferred from homology"/>
<dbReference type="SUPFAM" id="SSF55895">
    <property type="entry name" value="Ribonuclease Rh-like"/>
    <property type="match status" value="1"/>
</dbReference>
<evidence type="ECO:0000256" key="5">
    <source>
        <dbReference type="SAM" id="SignalP"/>
    </source>
</evidence>
<dbReference type="GO" id="GO:0033897">
    <property type="term" value="F:ribonuclease T2 activity"/>
    <property type="evidence" value="ECO:0007669"/>
    <property type="project" value="InterPro"/>
</dbReference>
<dbReference type="GO" id="GO:0003723">
    <property type="term" value="F:RNA binding"/>
    <property type="evidence" value="ECO:0007669"/>
    <property type="project" value="InterPro"/>
</dbReference>
<dbReference type="InterPro" id="IPR033697">
    <property type="entry name" value="Ribonuclease_T2_eukaryotic"/>
</dbReference>
<dbReference type="PANTHER" id="PTHR11240:SF22">
    <property type="entry name" value="RIBONUCLEASE T2"/>
    <property type="match status" value="1"/>
</dbReference>
<evidence type="ECO:0000313" key="6">
    <source>
        <dbReference type="EMBL" id="CAL5139437.1"/>
    </source>
</evidence>
<feature type="chain" id="PRO_5043562115" evidence="5">
    <location>
        <begin position="21"/>
        <end position="227"/>
    </location>
</feature>
<dbReference type="InterPro" id="IPR036430">
    <property type="entry name" value="RNase_T2-like_sf"/>
</dbReference>
<dbReference type="PANTHER" id="PTHR11240">
    <property type="entry name" value="RIBONUCLEASE T2"/>
    <property type="match status" value="1"/>
</dbReference>
<dbReference type="InterPro" id="IPR033130">
    <property type="entry name" value="RNase_T2_His_AS_2"/>
</dbReference>
<comment type="similarity">
    <text evidence="1 4">Belongs to the RNase T2 family.</text>
</comment>
<evidence type="ECO:0000313" key="7">
    <source>
        <dbReference type="Proteomes" id="UP001497525"/>
    </source>
</evidence>
<organism evidence="6 7">
    <name type="scientific">Calicophoron daubneyi</name>
    <name type="common">Rumen fluke</name>
    <name type="synonym">Paramphistomum daubneyi</name>
    <dbReference type="NCBI Taxonomy" id="300641"/>
    <lineage>
        <taxon>Eukaryota</taxon>
        <taxon>Metazoa</taxon>
        <taxon>Spiralia</taxon>
        <taxon>Lophotrochozoa</taxon>
        <taxon>Platyhelminthes</taxon>
        <taxon>Trematoda</taxon>
        <taxon>Digenea</taxon>
        <taxon>Plagiorchiida</taxon>
        <taxon>Pronocephalata</taxon>
        <taxon>Paramphistomoidea</taxon>
        <taxon>Paramphistomidae</taxon>
        <taxon>Calicophoron</taxon>
    </lineage>
</organism>
<dbReference type="InterPro" id="IPR018188">
    <property type="entry name" value="RNase_T2_His_AS_1"/>
</dbReference>
<protein>
    <submittedName>
        <fullName evidence="6">Uncharacterized protein</fullName>
    </submittedName>
</protein>
<name>A0AAV2TPR9_CALDB</name>
<keyword evidence="2" id="KW-1015">Disulfide bond</keyword>
<reference evidence="6" key="1">
    <citation type="submission" date="2024-06" db="EMBL/GenBank/DDBJ databases">
        <authorList>
            <person name="Liu X."/>
            <person name="Lenzi L."/>
            <person name="Haldenby T S."/>
            <person name="Uol C."/>
        </authorList>
    </citation>
    <scope>NUCLEOTIDE SEQUENCE</scope>
</reference>
<feature type="signal peptide" evidence="5">
    <location>
        <begin position="1"/>
        <end position="20"/>
    </location>
</feature>
<evidence type="ECO:0000256" key="3">
    <source>
        <dbReference type="PIRSR" id="PIRSR633697-1"/>
    </source>
</evidence>
<dbReference type="Pfam" id="PF00445">
    <property type="entry name" value="Ribonuclease_T2"/>
    <property type="match status" value="1"/>
</dbReference>
<dbReference type="Gene3D" id="3.90.730.10">
    <property type="entry name" value="Ribonuclease T2-like"/>
    <property type="match status" value="1"/>
</dbReference>
<dbReference type="EMBL" id="CAXLJL010000601">
    <property type="protein sequence ID" value="CAL5139437.1"/>
    <property type="molecule type" value="Genomic_DNA"/>
</dbReference>
<gene>
    <name evidence="6" type="ORF">CDAUBV1_LOCUS14454</name>
</gene>
<comment type="caution">
    <text evidence="6">The sequence shown here is derived from an EMBL/GenBank/DDBJ whole genome shotgun (WGS) entry which is preliminary data.</text>
</comment>
<evidence type="ECO:0000256" key="2">
    <source>
        <dbReference type="ARBA" id="ARBA00023157"/>
    </source>
</evidence>
<dbReference type="Proteomes" id="UP001497525">
    <property type="component" value="Unassembled WGS sequence"/>
</dbReference>
<feature type="active site" evidence="3">
    <location>
        <position position="104"/>
    </location>
</feature>
<feature type="active site" evidence="3">
    <location>
        <position position="54"/>
    </location>
</feature>
<keyword evidence="5" id="KW-0732">Signal</keyword>